<keyword evidence="1" id="KW-0812">Transmembrane</keyword>
<comment type="caution">
    <text evidence="2">The sequence shown here is derived from an EMBL/GenBank/DDBJ whole genome shotgun (WGS) entry which is preliminary data.</text>
</comment>
<keyword evidence="3" id="KW-1185">Reference proteome</keyword>
<dbReference type="Proteomes" id="UP000226079">
    <property type="component" value="Unassembled WGS sequence"/>
</dbReference>
<keyword evidence="1" id="KW-0472">Membrane</keyword>
<name>A0A2A9CRX0_9ACTN</name>
<gene>
    <name evidence="2" type="ORF">ATK74_1431</name>
</gene>
<feature type="transmembrane region" description="Helical" evidence="1">
    <location>
        <begin position="7"/>
        <end position="27"/>
    </location>
</feature>
<keyword evidence="1" id="KW-1133">Transmembrane helix</keyword>
<evidence type="ECO:0000256" key="1">
    <source>
        <dbReference type="SAM" id="Phobius"/>
    </source>
</evidence>
<dbReference type="AlphaFoldDB" id="A0A2A9CRX0"/>
<sequence length="609" mass="65111">MRISWKWLGPVIGALALAAVLGAGWWWQGQFQDAASAGKRAASAGVDALATFDAPRAKDQFTVAGQEFRRARGLLGPDWLRGVPWAGPQVAAAAQLTEIGDTGSTAGAQLADLLVRIGDSGDTNRLRTIAGLAPTHLEPALGDLAEVGQRVDGLSTDGLVPPLADAITALKSLVASHQGIFDAAGPARDLVHYLFGSQHQFVLLSQNSAELRPVGGFVGTYGLVTIGPDGFRLDKYQGIYRLPSDTLNLEAPAGARMTKQLRFRDANWWIDLPTSARQLLQLWDSMKQPKVDGLVAIDVVTLKELLTVFGPVQLPGTSEKLTADNAVQRLTEFVEFDRASEGRVAKAEGLVPLVKAMLERIEKVPADRVQPLLKVILELTAEKHIQLFSTDPTAQTALVDLALGGAINPPADTTDLLVSSNAMVRASKSNLGVSKAMDYQVTLAADGSADTRLRLDFAKTTAVYPGLPTQLFSDYLRVYRSPGTQLTSEGSGFVDRPEDGRPVFATSFELAPGAKQSVQLQTRVEKALTPAPDGNTARYRLLVVRQADLAETAFRLKVQAPDGWRFSSGTATWRPGGGDPVAVTVNGATASLKSDLKRDLIVDLELTKG</sequence>
<dbReference type="EMBL" id="PDJC01000001">
    <property type="protein sequence ID" value="PFG16876.1"/>
    <property type="molecule type" value="Genomic_DNA"/>
</dbReference>
<evidence type="ECO:0000313" key="3">
    <source>
        <dbReference type="Proteomes" id="UP000226079"/>
    </source>
</evidence>
<accession>A0A2A9CRX0</accession>
<dbReference type="RefSeq" id="WP_169923769.1">
    <property type="nucleotide sequence ID" value="NZ_PDJC01000001.1"/>
</dbReference>
<proteinExistence type="predicted"/>
<dbReference type="InterPro" id="IPR025101">
    <property type="entry name" value="DUF4012"/>
</dbReference>
<organism evidence="2 3">
    <name type="scientific">Propionicimonas paludicola</name>
    <dbReference type="NCBI Taxonomy" id="185243"/>
    <lineage>
        <taxon>Bacteria</taxon>
        <taxon>Bacillati</taxon>
        <taxon>Actinomycetota</taxon>
        <taxon>Actinomycetes</taxon>
        <taxon>Propionibacteriales</taxon>
        <taxon>Nocardioidaceae</taxon>
        <taxon>Propionicimonas</taxon>
    </lineage>
</organism>
<reference evidence="2 3" key="1">
    <citation type="submission" date="2017-10" db="EMBL/GenBank/DDBJ databases">
        <title>Sequencing the genomes of 1000 actinobacteria strains.</title>
        <authorList>
            <person name="Klenk H.-P."/>
        </authorList>
    </citation>
    <scope>NUCLEOTIDE SEQUENCE [LARGE SCALE GENOMIC DNA]</scope>
    <source>
        <strain evidence="2 3">DSM 15597</strain>
    </source>
</reference>
<protein>
    <submittedName>
        <fullName evidence="2">Uncharacterized protein DUF4012</fullName>
    </submittedName>
</protein>
<dbReference type="Pfam" id="PF13196">
    <property type="entry name" value="DUF4012"/>
    <property type="match status" value="1"/>
</dbReference>
<evidence type="ECO:0000313" key="2">
    <source>
        <dbReference type="EMBL" id="PFG16876.1"/>
    </source>
</evidence>